<evidence type="ECO:0000259" key="16">
    <source>
        <dbReference type="PROSITE" id="PS50010"/>
    </source>
</evidence>
<feature type="domain" description="EH" evidence="17">
    <location>
        <begin position="17"/>
        <end position="98"/>
    </location>
</feature>
<dbReference type="InterPro" id="IPR011992">
    <property type="entry name" value="EF-hand-dom_pair"/>
</dbReference>
<gene>
    <name evidence="19" type="ORF">SNE40_005666</name>
</gene>
<evidence type="ECO:0000259" key="17">
    <source>
        <dbReference type="PROSITE" id="PS50031"/>
    </source>
</evidence>
<evidence type="ECO:0000256" key="4">
    <source>
        <dbReference type="ARBA" id="ARBA00022490"/>
    </source>
</evidence>
<evidence type="ECO:0000256" key="11">
    <source>
        <dbReference type="SAM" id="Coils"/>
    </source>
</evidence>
<keyword evidence="7" id="KW-0770">Synapse</keyword>
<evidence type="ECO:0000256" key="3">
    <source>
        <dbReference type="ARBA" id="ARBA00022443"/>
    </source>
</evidence>
<dbReference type="Gene3D" id="2.30.29.30">
    <property type="entry name" value="Pleckstrin-homology domain (PH domain)/Phosphotyrosine-binding domain (PTB)"/>
    <property type="match status" value="1"/>
</dbReference>
<dbReference type="PROSITE" id="PS50222">
    <property type="entry name" value="EF_HAND_2"/>
    <property type="match status" value="2"/>
</dbReference>
<keyword evidence="11" id="KW-0175">Coiled coil</keyword>
<feature type="domain" description="SH3" evidence="13">
    <location>
        <begin position="946"/>
        <end position="1004"/>
    </location>
</feature>
<dbReference type="CDD" id="cd08375">
    <property type="entry name" value="C2_Intersectin"/>
    <property type="match status" value="1"/>
</dbReference>
<dbReference type="SUPFAM" id="SSF47473">
    <property type="entry name" value="EF-hand"/>
    <property type="match status" value="2"/>
</dbReference>
<feature type="region of interest" description="Disordered" evidence="12">
    <location>
        <begin position="1246"/>
        <end position="1306"/>
    </location>
</feature>
<keyword evidence="6" id="KW-0106">Calcium</keyword>
<evidence type="ECO:0008006" key="21">
    <source>
        <dbReference type="Google" id="ProtNLM"/>
    </source>
</evidence>
<organism evidence="19 20">
    <name type="scientific">Patella caerulea</name>
    <name type="common">Rayed Mediterranean limpet</name>
    <dbReference type="NCBI Taxonomy" id="87958"/>
    <lineage>
        <taxon>Eukaryota</taxon>
        <taxon>Metazoa</taxon>
        <taxon>Spiralia</taxon>
        <taxon>Lophotrochozoa</taxon>
        <taxon>Mollusca</taxon>
        <taxon>Gastropoda</taxon>
        <taxon>Patellogastropoda</taxon>
        <taxon>Patelloidea</taxon>
        <taxon>Patellidae</taxon>
        <taxon>Patella</taxon>
    </lineage>
</organism>
<dbReference type="SMART" id="SM00054">
    <property type="entry name" value="EFh"/>
    <property type="match status" value="3"/>
</dbReference>
<feature type="domain" description="EF-hand" evidence="18">
    <location>
        <begin position="49"/>
        <end position="84"/>
    </location>
</feature>
<feature type="region of interest" description="Disordered" evidence="12">
    <location>
        <begin position="385"/>
        <end position="443"/>
    </location>
</feature>
<feature type="compositionally biased region" description="Polar residues" evidence="12">
    <location>
        <begin position="1264"/>
        <end position="1282"/>
    </location>
</feature>
<feature type="compositionally biased region" description="Polar residues" evidence="12">
    <location>
        <begin position="1608"/>
        <end position="1630"/>
    </location>
</feature>
<dbReference type="PRINTS" id="PR00452">
    <property type="entry name" value="SH3DOMAIN"/>
</dbReference>
<evidence type="ECO:0000256" key="8">
    <source>
        <dbReference type="ARBA" id="ARBA00023273"/>
    </source>
</evidence>
<evidence type="ECO:0000256" key="1">
    <source>
        <dbReference type="ARBA" id="ARBA00004316"/>
    </source>
</evidence>
<dbReference type="SMART" id="SM00239">
    <property type="entry name" value="C2"/>
    <property type="match status" value="1"/>
</dbReference>
<feature type="domain" description="DH" evidence="16">
    <location>
        <begin position="1731"/>
        <end position="1917"/>
    </location>
</feature>
<comment type="caution">
    <text evidence="19">The sequence shown here is derived from an EMBL/GenBank/DDBJ whole genome shotgun (WGS) entry which is preliminary data.</text>
</comment>
<protein>
    <recommendedName>
        <fullName evidence="21">Calmodulin</fullName>
    </recommendedName>
</protein>
<dbReference type="GO" id="GO:0005737">
    <property type="term" value="C:cytoplasm"/>
    <property type="evidence" value="ECO:0007669"/>
    <property type="project" value="UniProtKB-SubCell"/>
</dbReference>
<feature type="compositionally biased region" description="Low complexity" evidence="12">
    <location>
        <begin position="1291"/>
        <end position="1306"/>
    </location>
</feature>
<keyword evidence="5" id="KW-0254">Endocytosis</keyword>
<dbReference type="GO" id="GO:0005085">
    <property type="term" value="F:guanyl-nucleotide exchange factor activity"/>
    <property type="evidence" value="ECO:0007669"/>
    <property type="project" value="InterPro"/>
</dbReference>
<dbReference type="Gene3D" id="2.30.30.40">
    <property type="entry name" value="SH3 Domains"/>
    <property type="match status" value="5"/>
</dbReference>
<dbReference type="Pfam" id="PF12763">
    <property type="entry name" value="EH"/>
    <property type="match status" value="2"/>
</dbReference>
<evidence type="ECO:0000313" key="20">
    <source>
        <dbReference type="Proteomes" id="UP001347796"/>
    </source>
</evidence>
<dbReference type="SUPFAM" id="SSF48065">
    <property type="entry name" value="DBL homology domain (DH-domain)"/>
    <property type="match status" value="1"/>
</dbReference>
<dbReference type="InterPro" id="IPR018247">
    <property type="entry name" value="EF_Hand_1_Ca_BS"/>
</dbReference>
<dbReference type="PROSITE" id="PS50031">
    <property type="entry name" value="EH"/>
    <property type="match status" value="2"/>
</dbReference>
<dbReference type="InterPro" id="IPR000261">
    <property type="entry name" value="EH_dom"/>
</dbReference>
<feature type="region of interest" description="Disordered" evidence="12">
    <location>
        <begin position="1608"/>
        <end position="1651"/>
    </location>
</feature>
<dbReference type="PROSITE" id="PS50002">
    <property type="entry name" value="SH3"/>
    <property type="match status" value="5"/>
</dbReference>
<feature type="region of interest" description="Disordered" evidence="12">
    <location>
        <begin position="309"/>
        <end position="328"/>
    </location>
</feature>
<dbReference type="PROSITE" id="PS00741">
    <property type="entry name" value="DH_1"/>
    <property type="match status" value="1"/>
</dbReference>
<dbReference type="FunFam" id="1.10.238.10:FF:000055">
    <property type="entry name" value="Intersectin-1 isoform 1"/>
    <property type="match status" value="1"/>
</dbReference>
<dbReference type="CDD" id="cd11837">
    <property type="entry name" value="SH3_Intersectin_2"/>
    <property type="match status" value="1"/>
</dbReference>
<dbReference type="CDD" id="cd11839">
    <property type="entry name" value="SH3_Intersectin_4"/>
    <property type="match status" value="1"/>
</dbReference>
<dbReference type="PROSITE" id="PS00018">
    <property type="entry name" value="EF_HAND_1"/>
    <property type="match status" value="2"/>
</dbReference>
<keyword evidence="4" id="KW-0963">Cytoplasm</keyword>
<feature type="domain" description="EH" evidence="17">
    <location>
        <begin position="204"/>
        <end position="293"/>
    </location>
</feature>
<dbReference type="Proteomes" id="UP001347796">
    <property type="component" value="Unassembled WGS sequence"/>
</dbReference>
<dbReference type="InterPro" id="IPR035899">
    <property type="entry name" value="DBL_dom_sf"/>
</dbReference>
<dbReference type="SMART" id="SM00325">
    <property type="entry name" value="RhoGEF"/>
    <property type="match status" value="1"/>
</dbReference>
<evidence type="ECO:0000256" key="12">
    <source>
        <dbReference type="SAM" id="MobiDB-lite"/>
    </source>
</evidence>
<keyword evidence="20" id="KW-1185">Reference proteome</keyword>
<evidence type="ECO:0000256" key="5">
    <source>
        <dbReference type="ARBA" id="ARBA00022583"/>
    </source>
</evidence>
<dbReference type="GO" id="GO:0005509">
    <property type="term" value="F:calcium ion binding"/>
    <property type="evidence" value="ECO:0007669"/>
    <property type="project" value="InterPro"/>
</dbReference>
<evidence type="ECO:0000256" key="2">
    <source>
        <dbReference type="ARBA" id="ARBA00004496"/>
    </source>
</evidence>
<evidence type="ECO:0000259" key="13">
    <source>
        <dbReference type="PROSITE" id="PS50002"/>
    </source>
</evidence>
<dbReference type="Pfam" id="PF00168">
    <property type="entry name" value="C2"/>
    <property type="match status" value="1"/>
</dbReference>
<dbReference type="PROSITE" id="PS50003">
    <property type="entry name" value="PH_DOMAIN"/>
    <property type="match status" value="1"/>
</dbReference>
<name>A0AAN8K435_PATCE</name>
<dbReference type="Gene3D" id="1.20.900.10">
    <property type="entry name" value="Dbl homology (DH) domain"/>
    <property type="match status" value="1"/>
</dbReference>
<dbReference type="PANTHER" id="PTHR46006:SF6">
    <property type="entry name" value="INTERSECTIN-2 ISOFORM X1"/>
    <property type="match status" value="1"/>
</dbReference>
<dbReference type="Pfam" id="PF14604">
    <property type="entry name" value="SH3_9"/>
    <property type="match status" value="2"/>
</dbReference>
<dbReference type="Pfam" id="PF00018">
    <property type="entry name" value="SH3_1"/>
    <property type="match status" value="3"/>
</dbReference>
<keyword evidence="8" id="KW-0966">Cell projection</keyword>
<dbReference type="SMART" id="SM00326">
    <property type="entry name" value="SH3"/>
    <property type="match status" value="5"/>
</dbReference>
<dbReference type="InterPro" id="IPR036028">
    <property type="entry name" value="SH3-like_dom_sf"/>
</dbReference>
<feature type="domain" description="SH3" evidence="13">
    <location>
        <begin position="1542"/>
        <end position="1606"/>
    </location>
</feature>
<dbReference type="FunFam" id="2.30.30.40:FF:000072">
    <property type="entry name" value="Unconventional Myosin IB"/>
    <property type="match status" value="1"/>
</dbReference>
<accession>A0AAN8K435</accession>
<dbReference type="SUPFAM" id="SSF50044">
    <property type="entry name" value="SH3-domain"/>
    <property type="match status" value="5"/>
</dbReference>
<feature type="domain" description="SH3" evidence="13">
    <location>
        <begin position="857"/>
        <end position="915"/>
    </location>
</feature>
<dbReference type="SUPFAM" id="SSF50729">
    <property type="entry name" value="PH domain-like"/>
    <property type="match status" value="1"/>
</dbReference>
<dbReference type="PROSITE" id="PS50010">
    <property type="entry name" value="DH_2"/>
    <property type="match status" value="1"/>
</dbReference>
<reference evidence="19 20" key="1">
    <citation type="submission" date="2024-01" db="EMBL/GenBank/DDBJ databases">
        <title>The genome of the rayed Mediterranean limpet Patella caerulea (Linnaeus, 1758).</title>
        <authorList>
            <person name="Anh-Thu Weber A."/>
            <person name="Halstead-Nussloch G."/>
        </authorList>
    </citation>
    <scope>NUCLEOTIDE SEQUENCE [LARGE SCALE GENOMIC DNA]</scope>
    <source>
        <strain evidence="19">AATW-2023a</strain>
        <tissue evidence="19">Whole specimen</tissue>
    </source>
</reference>
<dbReference type="SMART" id="SM00233">
    <property type="entry name" value="PH"/>
    <property type="match status" value="1"/>
</dbReference>
<dbReference type="InterPro" id="IPR011993">
    <property type="entry name" value="PH-like_dom_sf"/>
</dbReference>
<dbReference type="PANTHER" id="PTHR46006">
    <property type="entry name" value="RHO GUANINE NUCLEOTIDE EXCHANGE FACTOR AT 64C, ISOFORM A"/>
    <property type="match status" value="1"/>
</dbReference>
<feature type="domain" description="PH" evidence="14">
    <location>
        <begin position="1956"/>
        <end position="2066"/>
    </location>
</feature>
<dbReference type="SUPFAM" id="SSF49562">
    <property type="entry name" value="C2 domain (Calcium/lipid-binding domain, CaLB)"/>
    <property type="match status" value="1"/>
</dbReference>
<dbReference type="InterPro" id="IPR000008">
    <property type="entry name" value="C2_dom"/>
</dbReference>
<dbReference type="InterPro" id="IPR051480">
    <property type="entry name" value="Endocytic_GEF_Adapter"/>
</dbReference>
<dbReference type="InterPro" id="IPR001452">
    <property type="entry name" value="SH3_domain"/>
</dbReference>
<dbReference type="Pfam" id="PF00621">
    <property type="entry name" value="RhoGEF"/>
    <property type="match status" value="1"/>
</dbReference>
<dbReference type="InterPro" id="IPR002048">
    <property type="entry name" value="EF_hand_dom"/>
</dbReference>
<dbReference type="GO" id="GO:0035025">
    <property type="term" value="P:positive regulation of Rho protein signal transduction"/>
    <property type="evidence" value="ECO:0007669"/>
    <property type="project" value="TreeGrafter"/>
</dbReference>
<sequence>MAGTAGRDDPWRISGEDRAKHDSQFFQLKPVNGFVTGDQARGFFLQSGLPNQVLGQIWTIADMNGDGKMDKKEFSIAMHLIKKKLQGYELPRTIPPSLKADPSPVIGSFGAQPMSMGMGAPAAAGYGMGRGMVPMSMSMPGASLQTATMTTGAMGMPLMANGMAAGMPQQQTGFMAPAMGGVGVQPGQSAGGGGTFSWAIPHPNKLKYTQLFNTNDRNKRGFLTGVEARAILVQSGLPQPLLAQIWTLSDVDNDGKLTCDEFCIAMHLSDVARLGRPLPPRLPQELFPVGMKPPVTGGFVAPVSGVSSISAPGGPPPPQKDSFGELLGGFGMPMPAVAPIPIQPQTNGDAKAEEELKMPVTFEDKRKDNFDRGQAELEKRRQMLQEQLKREEAERQEKERKEQEKRERFRREQEEKRMRELERQMERQRQIEQEKEEQRRKIMEQRESARRELERQRQMEWERQRKEQLLSEKQREYEQLANLKLQDSHLKNELEALEGKKTEISVKISQVRNGITDFTTSIENMRVSRDMKMSEIDRLNAESQQLSQRLTGLSHTKEQLNMQVQSTQATPLSDTHRTVMHSVEQKKTNVQKMKKELEQIEKDTETKLTEIDQFNLDLKKSNELIHQLQRELPALQAQQRLKQEEQSALIREQEIQDKELQRLEKERQEEKLKKASEAQKMREETTTKPAEPANEDNWFAFNSAQPASSGQDNWATAFSNSTATSNAESAWAADAFSSQPTSAASKYRVLYDFDARGDDELNLTANEIVMVADEQGQPVAGMEEWFKGEKDGKMGWFPKAYVEKVEETVVAAKNFGSVFENPVVENQSNNTGVGLPTSLVSSFTAVSPTPGQGQIAPEGLTAKATYPWKARQENHLTFNKDDTIIVKEQQDMWWLGELNGKTGWFPKAYVKLVSVGGAKESNITPVPNLTFDTHDSTSGSPALDKKDGEYYIAMYNYSSGEATDLKFNEGEMILVTQADGDWWTGTVNDKTGVFPANYVKKVEIQDAAGMMFAASSFNTNQNDFLSANTDINVTKIEFTSTSTTVNQFEKPISKAKSMDDLLSEFNLDFGNTTAKPSVMSSAPRAQSADILSANSLLNSDELSATRPNSTTPFTNSTLDTTAQITSDHFENFGAPNTVSGIDSSTFSNTSEPRAKSADIFSTTAQMEVDETSASRPNSTTSFTHSTLDSSSKITSDLFSDISFGVSSSMTQNIASTAPSTNTALDTTSRITSDLFSDLSLSVPSNNAGELNSSTNNNGFGGAQPSKSSAPRAQSADIFSTTAPLKVDELSASRPNSTTPSTSSTLDTASKITSDLFSDLSFSVSSSMTQNTPSLTIDDPFGGVQRDSFDAHTSASFTGSREQNAYQDPFGTLPSTFVTAPDDKESNALGDFEVDPFGGTLSTTTGVSSPASSEKSAIGNGLLGFDALTSSSNQSFGFDFTDFGSPVTNVSSGVSVYENIPGSVSDSANTVDVVSSTIYANVPNTLSNQKVDLLASSSNTNIAKSQIPDVIIETPALSAEVSNILSGAASDTNNLEPGQKTSKKPEIAMVIAPYTATGAGQLSLESGNLIQVRQKSPRGWWEGELQARGQKKKIGWFPANYVKLLGPSSARSTPDTGLSSTIAAVSQQNSRSATPVSQSSTTSQPPVTTAPTSEKVQAIYAYTSQNDDELTFQKDAVITVLNKEANDWWQGEIDGVVGMFPANYVSPYNSSSFSRENRDSSLIRNLQPEEKNRQNYIQELINTEQTYIDDISFVREVFQYPLVDAKVLTPEESQQLFVNLQDLIISSTKLIKSLRVRRKMSGKGKAIHMIGDILCENLPHMTPYVRYCSCQLTAAALLQHKCDTSPEFNEVHRKCMLDPRTKNMPLSSFLLKPMQRITKYPLMIKEILKYTPDSHADHQNLVDALARAEELCSQVNEGVREKDNSDRLEWIQKHVHAESLPEKITFNSVTNSVGPRKILHSGVLYKVKSNKELMCFLFNDFLLLTQPSKSIGNNASTLMLYSSKSSVNFKIYKIPMLLSDITLRKPTEEESEPCHFQICHTDRIYNLRALTETERDLWVKQLEKAIQQHRKTVQKKIERAHSTSMRTKTVGRLLVIILEGIGLQSAHHTVRRTPGVGRLLVVIIEGFNLKASDQNGKSDPYCEVSMGSQEHRTKVVPGSLNPKWNNSMQFTIKDTNQDVLCISVFDQDIYSPNDFLGRTEIRVKEVLAESKARRGPITKRLSLLEVDSGEVLVKLDLQLYET</sequence>
<dbReference type="CDD" id="cd00160">
    <property type="entry name" value="RhoGEF"/>
    <property type="match status" value="1"/>
</dbReference>
<feature type="domain" description="EF-hand" evidence="18">
    <location>
        <begin position="237"/>
        <end position="272"/>
    </location>
</feature>
<feature type="coiled-coil region" evidence="11">
    <location>
        <begin position="529"/>
        <end position="556"/>
    </location>
</feature>
<evidence type="ECO:0000259" key="18">
    <source>
        <dbReference type="PROSITE" id="PS50222"/>
    </source>
</evidence>
<dbReference type="GO" id="GO:0006897">
    <property type="term" value="P:endocytosis"/>
    <property type="evidence" value="ECO:0007669"/>
    <property type="project" value="UniProtKB-KW"/>
</dbReference>
<dbReference type="GO" id="GO:0042995">
    <property type="term" value="C:cell projection"/>
    <property type="evidence" value="ECO:0007669"/>
    <property type="project" value="UniProtKB-SubCell"/>
</dbReference>
<feature type="compositionally biased region" description="Polar residues" evidence="12">
    <location>
        <begin position="1246"/>
        <end position="1257"/>
    </location>
</feature>
<dbReference type="SMART" id="SM00027">
    <property type="entry name" value="EH"/>
    <property type="match status" value="2"/>
</dbReference>
<dbReference type="InterPro" id="IPR001331">
    <property type="entry name" value="GDS_CDC24_CS"/>
</dbReference>
<proteinExistence type="predicted"/>
<dbReference type="InterPro" id="IPR000219">
    <property type="entry name" value="DH_dom"/>
</dbReference>
<feature type="domain" description="SH3" evidence="13">
    <location>
        <begin position="1650"/>
        <end position="1709"/>
    </location>
</feature>
<dbReference type="InterPro" id="IPR001849">
    <property type="entry name" value="PH_domain"/>
</dbReference>
<dbReference type="FunFam" id="2.60.40.150:FF:000029">
    <property type="entry name" value="Intersectin 1"/>
    <property type="match status" value="1"/>
</dbReference>
<evidence type="ECO:0000259" key="15">
    <source>
        <dbReference type="PROSITE" id="PS50004"/>
    </source>
</evidence>
<evidence type="ECO:0000259" key="14">
    <source>
        <dbReference type="PROSITE" id="PS50003"/>
    </source>
</evidence>
<dbReference type="GO" id="GO:0035556">
    <property type="term" value="P:intracellular signal transduction"/>
    <property type="evidence" value="ECO:0007669"/>
    <property type="project" value="InterPro"/>
</dbReference>
<evidence type="ECO:0000256" key="9">
    <source>
        <dbReference type="ARBA" id="ARBA00034103"/>
    </source>
</evidence>
<feature type="domain" description="SH3" evidence="13">
    <location>
        <begin position="742"/>
        <end position="807"/>
    </location>
</feature>
<keyword evidence="3 10" id="KW-0728">SH3 domain</keyword>
<evidence type="ECO:0000256" key="7">
    <source>
        <dbReference type="ARBA" id="ARBA00023018"/>
    </source>
</evidence>
<dbReference type="CDD" id="cd00052">
    <property type="entry name" value="EH"/>
    <property type="match status" value="2"/>
</dbReference>
<dbReference type="EMBL" id="JAZGQO010000004">
    <property type="protein sequence ID" value="KAK6187700.1"/>
    <property type="molecule type" value="Genomic_DNA"/>
</dbReference>
<dbReference type="Pfam" id="PF16652">
    <property type="entry name" value="PH_13"/>
    <property type="match status" value="1"/>
</dbReference>
<feature type="domain" description="C2" evidence="15">
    <location>
        <begin position="2099"/>
        <end position="2216"/>
    </location>
</feature>
<comment type="subcellular location">
    <subcellularLocation>
        <location evidence="1">Cell projection</location>
    </subcellularLocation>
    <subcellularLocation>
        <location evidence="2">Cytoplasm</location>
    </subcellularLocation>
    <subcellularLocation>
        <location evidence="9">Synapse</location>
    </subcellularLocation>
</comment>
<evidence type="ECO:0000256" key="10">
    <source>
        <dbReference type="PROSITE-ProRule" id="PRU00192"/>
    </source>
</evidence>
<dbReference type="Gene3D" id="2.60.40.150">
    <property type="entry name" value="C2 domain"/>
    <property type="match status" value="1"/>
</dbReference>
<feature type="region of interest" description="Disordered" evidence="12">
    <location>
        <begin position="1167"/>
        <end position="1186"/>
    </location>
</feature>
<evidence type="ECO:0000256" key="6">
    <source>
        <dbReference type="ARBA" id="ARBA00022837"/>
    </source>
</evidence>
<feature type="region of interest" description="Disordered" evidence="12">
    <location>
        <begin position="666"/>
        <end position="694"/>
    </location>
</feature>
<dbReference type="Gene3D" id="1.10.238.10">
    <property type="entry name" value="EF-hand"/>
    <property type="match status" value="2"/>
</dbReference>
<dbReference type="InterPro" id="IPR035892">
    <property type="entry name" value="C2_domain_sf"/>
</dbReference>
<evidence type="ECO:0000313" key="19">
    <source>
        <dbReference type="EMBL" id="KAK6187700.1"/>
    </source>
</evidence>
<dbReference type="GO" id="GO:0045202">
    <property type="term" value="C:synapse"/>
    <property type="evidence" value="ECO:0007669"/>
    <property type="project" value="UniProtKB-SubCell"/>
</dbReference>
<dbReference type="PROSITE" id="PS50004">
    <property type="entry name" value="C2"/>
    <property type="match status" value="1"/>
</dbReference>
<feature type="compositionally biased region" description="Low complexity" evidence="12">
    <location>
        <begin position="1631"/>
        <end position="1651"/>
    </location>
</feature>
<feature type="compositionally biased region" description="Basic and acidic residues" evidence="12">
    <location>
        <begin position="666"/>
        <end position="686"/>
    </location>
</feature>